<dbReference type="STRING" id="643562.Daes_2420"/>
<dbReference type="HOGENOM" id="CLU_1755878_0_0_7"/>
<proteinExistence type="predicted"/>
<name>E6VUB8_PSEA9</name>
<protein>
    <submittedName>
        <fullName evidence="1">Uncharacterized protein</fullName>
    </submittedName>
</protein>
<gene>
    <name evidence="1" type="ordered locus">Daes_2420</name>
</gene>
<dbReference type="KEGG" id="das:Daes_2420"/>
<keyword evidence="2" id="KW-1185">Reference proteome</keyword>
<organism evidence="1 2">
    <name type="scientific">Pseudodesulfovibrio aespoeensis (strain ATCC 700646 / DSM 10631 / Aspo-2)</name>
    <name type="common">Desulfovibrio aespoeensis</name>
    <dbReference type="NCBI Taxonomy" id="643562"/>
    <lineage>
        <taxon>Bacteria</taxon>
        <taxon>Pseudomonadati</taxon>
        <taxon>Thermodesulfobacteriota</taxon>
        <taxon>Desulfovibrionia</taxon>
        <taxon>Desulfovibrionales</taxon>
        <taxon>Desulfovibrionaceae</taxon>
    </lineage>
</organism>
<accession>E6VUB8</accession>
<dbReference type="AlphaFoldDB" id="E6VUB8"/>
<dbReference type="RefSeq" id="WP_013515337.1">
    <property type="nucleotide sequence ID" value="NC_014844.1"/>
</dbReference>
<dbReference type="EMBL" id="CP002431">
    <property type="protein sequence ID" value="ADU63425.1"/>
    <property type="molecule type" value="Genomic_DNA"/>
</dbReference>
<evidence type="ECO:0000313" key="2">
    <source>
        <dbReference type="Proteomes" id="UP000002191"/>
    </source>
</evidence>
<dbReference type="Proteomes" id="UP000002191">
    <property type="component" value="Chromosome"/>
</dbReference>
<reference evidence="1 2" key="2">
    <citation type="journal article" date="2014" name="Genome Announc.">
        <title>Complete Genome Sequence of the Subsurface, Mesophilic Sulfate-Reducing Bacterium Desulfovibrio aespoeensis Aspo-2.</title>
        <authorList>
            <person name="Pedersen K."/>
            <person name="Bengtsson A."/>
            <person name="Edlund J."/>
            <person name="Rabe L."/>
            <person name="Hazen T."/>
            <person name="Chakraborty R."/>
            <person name="Goodwin L."/>
            <person name="Shapiro N."/>
        </authorList>
    </citation>
    <scope>NUCLEOTIDE SEQUENCE [LARGE SCALE GENOMIC DNA]</scope>
    <source>
        <strain evidence="2">ATCC 700646 / DSM 10631 / Aspo-2</strain>
    </source>
</reference>
<sequence length="148" mass="16476">MFDEIRDLLADADLQMERVIILGLLDADRPEGDFLELLEDHTTNELAAMFGLSPEAFGVVGEDCDEPGWAILSRRFGYLLELMRPLPQCIAFDDDGEVIGYAFTGFYKIIFAYGDTLPDAVAQAIRKSGQVYDEAVARAREARGINHV</sequence>
<reference evidence="2" key="1">
    <citation type="submission" date="2010-12" db="EMBL/GenBank/DDBJ databases">
        <title>Complete sequence of Desulfovibrio aespoeensis Aspo-2.</title>
        <authorList>
            <consortium name="US DOE Joint Genome Institute"/>
            <person name="Lucas S."/>
            <person name="Copeland A."/>
            <person name="Lapidus A."/>
            <person name="Cheng J.-F."/>
            <person name="Goodwin L."/>
            <person name="Pitluck S."/>
            <person name="Chertkov O."/>
            <person name="Misra M."/>
            <person name="Detter J.C."/>
            <person name="Han C."/>
            <person name="Tapia R."/>
            <person name="Land M."/>
            <person name="Hauser L."/>
            <person name="Kyrpides N."/>
            <person name="Ivanova N."/>
            <person name="Ovchinnikova G."/>
            <person name="Pedersen K."/>
            <person name="Jagevall S."/>
            <person name="Hazen T."/>
            <person name="Woyke T."/>
        </authorList>
    </citation>
    <scope>NUCLEOTIDE SEQUENCE [LARGE SCALE GENOMIC DNA]</scope>
    <source>
        <strain evidence="2">ATCC 700646 / DSM 10631 / Aspo-2</strain>
    </source>
</reference>
<evidence type="ECO:0000313" key="1">
    <source>
        <dbReference type="EMBL" id="ADU63425.1"/>
    </source>
</evidence>